<dbReference type="AlphaFoldDB" id="A0A9P6CNA7"/>
<evidence type="ECO:0000256" key="14">
    <source>
        <dbReference type="PIRSR" id="PIRSR602401-1"/>
    </source>
</evidence>
<evidence type="ECO:0000256" key="3">
    <source>
        <dbReference type="ARBA" id="ARBA00005179"/>
    </source>
</evidence>
<dbReference type="GO" id="GO:0005506">
    <property type="term" value="F:iron ion binding"/>
    <property type="evidence" value="ECO:0007669"/>
    <property type="project" value="InterPro"/>
</dbReference>
<reference evidence="16" key="1">
    <citation type="submission" date="2020-11" db="EMBL/GenBank/DDBJ databases">
        <authorList>
            <consortium name="DOE Joint Genome Institute"/>
            <person name="Ahrendt S."/>
            <person name="Riley R."/>
            <person name="Andreopoulos W."/>
            <person name="Labutti K."/>
            <person name="Pangilinan J."/>
            <person name="Ruiz-Duenas F.J."/>
            <person name="Barrasa J.M."/>
            <person name="Sanchez-Garcia M."/>
            <person name="Camarero S."/>
            <person name="Miyauchi S."/>
            <person name="Serrano A."/>
            <person name="Linde D."/>
            <person name="Babiker R."/>
            <person name="Drula E."/>
            <person name="Ayuso-Fernandez I."/>
            <person name="Pacheco R."/>
            <person name="Padilla G."/>
            <person name="Ferreira P."/>
            <person name="Barriuso J."/>
            <person name="Kellner H."/>
            <person name="Castanera R."/>
            <person name="Alfaro M."/>
            <person name="Ramirez L."/>
            <person name="Pisabarro A.G."/>
            <person name="Kuo A."/>
            <person name="Tritt A."/>
            <person name="Lipzen A."/>
            <person name="He G."/>
            <person name="Yan M."/>
            <person name="Ng V."/>
            <person name="Cullen D."/>
            <person name="Martin F."/>
            <person name="Rosso M.-N."/>
            <person name="Henrissat B."/>
            <person name="Hibbett D."/>
            <person name="Martinez A.T."/>
            <person name="Grigoriev I.V."/>
        </authorList>
    </citation>
    <scope>NUCLEOTIDE SEQUENCE</scope>
    <source>
        <strain evidence="16">CIRM-BRFM 674</strain>
    </source>
</reference>
<dbReference type="GO" id="GO:0016020">
    <property type="term" value="C:membrane"/>
    <property type="evidence" value="ECO:0007669"/>
    <property type="project" value="UniProtKB-SubCell"/>
</dbReference>
<keyword evidence="13" id="KW-0325">Glycoprotein</keyword>
<evidence type="ECO:0000256" key="11">
    <source>
        <dbReference type="ARBA" id="ARBA00023033"/>
    </source>
</evidence>
<name>A0A9P6CNA7_9AGAR</name>
<dbReference type="PANTHER" id="PTHR46300">
    <property type="entry name" value="P450, PUTATIVE (EUROFUNG)-RELATED-RELATED"/>
    <property type="match status" value="1"/>
</dbReference>
<dbReference type="OrthoDB" id="2789670at2759"/>
<keyword evidence="7 14" id="KW-0479">Metal-binding</keyword>
<gene>
    <name evidence="16" type="ORF">BDN70DRAFT_997725</name>
</gene>
<evidence type="ECO:0000256" key="1">
    <source>
        <dbReference type="ARBA" id="ARBA00001971"/>
    </source>
</evidence>
<accession>A0A9P6CNA7</accession>
<dbReference type="Pfam" id="PF00067">
    <property type="entry name" value="p450"/>
    <property type="match status" value="1"/>
</dbReference>
<protein>
    <submittedName>
        <fullName evidence="16">Cytochrome P450</fullName>
    </submittedName>
</protein>
<evidence type="ECO:0000313" key="16">
    <source>
        <dbReference type="EMBL" id="KAF9473301.1"/>
    </source>
</evidence>
<evidence type="ECO:0000256" key="5">
    <source>
        <dbReference type="ARBA" id="ARBA00022617"/>
    </source>
</evidence>
<dbReference type="InterPro" id="IPR002401">
    <property type="entry name" value="Cyt_P450_E_grp-I"/>
</dbReference>
<evidence type="ECO:0000256" key="8">
    <source>
        <dbReference type="ARBA" id="ARBA00022989"/>
    </source>
</evidence>
<dbReference type="Proteomes" id="UP000807469">
    <property type="component" value="Unassembled WGS sequence"/>
</dbReference>
<dbReference type="GO" id="GO:0004497">
    <property type="term" value="F:monooxygenase activity"/>
    <property type="evidence" value="ECO:0007669"/>
    <property type="project" value="UniProtKB-KW"/>
</dbReference>
<feature type="binding site" description="axial binding residue" evidence="14">
    <location>
        <position position="340"/>
    </location>
    <ligand>
        <name>heme</name>
        <dbReference type="ChEBI" id="CHEBI:30413"/>
    </ligand>
    <ligandPart>
        <name>Fe</name>
        <dbReference type="ChEBI" id="CHEBI:18248"/>
    </ligandPart>
</feature>
<keyword evidence="6" id="KW-0812">Transmembrane</keyword>
<dbReference type="CDD" id="cd11065">
    <property type="entry name" value="CYP64-like"/>
    <property type="match status" value="1"/>
</dbReference>
<dbReference type="InterPro" id="IPR017972">
    <property type="entry name" value="Cyt_P450_CS"/>
</dbReference>
<evidence type="ECO:0000256" key="15">
    <source>
        <dbReference type="RuleBase" id="RU000461"/>
    </source>
</evidence>
<organism evidence="16 17">
    <name type="scientific">Pholiota conissans</name>
    <dbReference type="NCBI Taxonomy" id="109636"/>
    <lineage>
        <taxon>Eukaryota</taxon>
        <taxon>Fungi</taxon>
        <taxon>Dikarya</taxon>
        <taxon>Basidiomycota</taxon>
        <taxon>Agaricomycotina</taxon>
        <taxon>Agaricomycetes</taxon>
        <taxon>Agaricomycetidae</taxon>
        <taxon>Agaricales</taxon>
        <taxon>Agaricineae</taxon>
        <taxon>Strophariaceae</taxon>
        <taxon>Pholiota</taxon>
    </lineage>
</organism>
<evidence type="ECO:0000256" key="2">
    <source>
        <dbReference type="ARBA" id="ARBA00004167"/>
    </source>
</evidence>
<dbReference type="Gene3D" id="1.10.630.10">
    <property type="entry name" value="Cytochrome P450"/>
    <property type="match status" value="1"/>
</dbReference>
<dbReference type="PROSITE" id="PS00086">
    <property type="entry name" value="CYTOCHROME_P450"/>
    <property type="match status" value="1"/>
</dbReference>
<dbReference type="PRINTS" id="PR00385">
    <property type="entry name" value="P450"/>
</dbReference>
<evidence type="ECO:0000256" key="7">
    <source>
        <dbReference type="ARBA" id="ARBA00022723"/>
    </source>
</evidence>
<dbReference type="PRINTS" id="PR00463">
    <property type="entry name" value="EP450I"/>
</dbReference>
<comment type="subcellular location">
    <subcellularLocation>
        <location evidence="2">Membrane</location>
        <topology evidence="2">Single-pass membrane protein</topology>
    </subcellularLocation>
</comment>
<evidence type="ECO:0000256" key="10">
    <source>
        <dbReference type="ARBA" id="ARBA00023004"/>
    </source>
</evidence>
<evidence type="ECO:0000256" key="13">
    <source>
        <dbReference type="ARBA" id="ARBA00023180"/>
    </source>
</evidence>
<keyword evidence="5 14" id="KW-0349">Heme</keyword>
<comment type="similarity">
    <text evidence="4 15">Belongs to the cytochrome P450 family.</text>
</comment>
<evidence type="ECO:0000256" key="6">
    <source>
        <dbReference type="ARBA" id="ARBA00022692"/>
    </source>
</evidence>
<dbReference type="SUPFAM" id="SSF48264">
    <property type="entry name" value="Cytochrome P450"/>
    <property type="match status" value="1"/>
</dbReference>
<dbReference type="PANTHER" id="PTHR46300:SF2">
    <property type="entry name" value="CYTOCHROME P450 MONOOXYGENASE ALNH-RELATED"/>
    <property type="match status" value="1"/>
</dbReference>
<keyword evidence="11 15" id="KW-0503">Monooxygenase</keyword>
<keyword evidence="17" id="KW-1185">Reference proteome</keyword>
<keyword evidence="8" id="KW-1133">Transmembrane helix</keyword>
<keyword evidence="9 15" id="KW-0560">Oxidoreductase</keyword>
<proteinExistence type="inferred from homology"/>
<comment type="pathway">
    <text evidence="3">Secondary metabolite biosynthesis.</text>
</comment>
<evidence type="ECO:0000256" key="9">
    <source>
        <dbReference type="ARBA" id="ARBA00023002"/>
    </source>
</evidence>
<dbReference type="GO" id="GO:0016705">
    <property type="term" value="F:oxidoreductase activity, acting on paired donors, with incorporation or reduction of molecular oxygen"/>
    <property type="evidence" value="ECO:0007669"/>
    <property type="project" value="InterPro"/>
</dbReference>
<comment type="caution">
    <text evidence="16">The sequence shown here is derived from an EMBL/GenBank/DDBJ whole genome shotgun (WGS) entry which is preliminary data.</text>
</comment>
<comment type="cofactor">
    <cofactor evidence="1 14">
        <name>heme</name>
        <dbReference type="ChEBI" id="CHEBI:30413"/>
    </cofactor>
</comment>
<evidence type="ECO:0000313" key="17">
    <source>
        <dbReference type="Proteomes" id="UP000807469"/>
    </source>
</evidence>
<dbReference type="InterPro" id="IPR050364">
    <property type="entry name" value="Cytochrome_P450_fung"/>
</dbReference>
<sequence length="417" mass="47748">MTHELMGWDFSFGHMRYGDRWKKHRRMFHSQFQQSMVSKYWDIQRKEAHMLLHRLLQSPENLHCHLQRNAAAVIMGITYGIDAVDTQNRYIEVAEKALDGMAQAASPGAFLVDLLPFLKHVPEWVPGASFKRKSREWREAAMQMKNDPFVTAVNDMKNGHARASFVSTLLNEFETKEYIADNIETIKNCAWVTYAAGAESTTLTLETFILAMVTHPEVQVKAHEELDRVIRNERLPDLSDRPQLPYIDAILREVLRWNPIAPLGLPHMTARDDEFRGYFIPAGTIVVGNTWRILHDLKRYREPQRFNPLRFMGEGSQGTWQHISPGEPLSTVFGYGRRFCPGRHMAEAHIWISIASILSVFDIRPALDADGQPIKVEPAFSSKGLISHPLPFRFSMKPRTDLARALIEQTDCALSSV</sequence>
<keyword evidence="10 14" id="KW-0408">Iron</keyword>
<dbReference type="InterPro" id="IPR036396">
    <property type="entry name" value="Cyt_P450_sf"/>
</dbReference>
<dbReference type="InterPro" id="IPR001128">
    <property type="entry name" value="Cyt_P450"/>
</dbReference>
<dbReference type="EMBL" id="MU155454">
    <property type="protein sequence ID" value="KAF9473301.1"/>
    <property type="molecule type" value="Genomic_DNA"/>
</dbReference>
<dbReference type="GO" id="GO:0020037">
    <property type="term" value="F:heme binding"/>
    <property type="evidence" value="ECO:0007669"/>
    <property type="project" value="InterPro"/>
</dbReference>
<evidence type="ECO:0000256" key="12">
    <source>
        <dbReference type="ARBA" id="ARBA00023136"/>
    </source>
</evidence>
<keyword evidence="12" id="KW-0472">Membrane</keyword>
<evidence type="ECO:0000256" key="4">
    <source>
        <dbReference type="ARBA" id="ARBA00010617"/>
    </source>
</evidence>